<name>A0ABS4KK64_9FIRM</name>
<evidence type="ECO:0000313" key="3">
    <source>
        <dbReference type="EMBL" id="MBP2028169.1"/>
    </source>
</evidence>
<dbReference type="Gene3D" id="3.40.605.10">
    <property type="entry name" value="Aldehyde Dehydrogenase, Chain A, domain 1"/>
    <property type="match status" value="1"/>
</dbReference>
<dbReference type="PANTHER" id="PTHR11699">
    <property type="entry name" value="ALDEHYDE DEHYDROGENASE-RELATED"/>
    <property type="match status" value="1"/>
</dbReference>
<feature type="domain" description="Aldehyde dehydrogenase" evidence="2">
    <location>
        <begin position="8"/>
        <end position="273"/>
    </location>
</feature>
<dbReference type="EMBL" id="JAGGLI010000022">
    <property type="protein sequence ID" value="MBP2028169.1"/>
    <property type="molecule type" value="Genomic_DNA"/>
</dbReference>
<evidence type="ECO:0000256" key="1">
    <source>
        <dbReference type="ARBA" id="ARBA00023002"/>
    </source>
</evidence>
<dbReference type="Pfam" id="PF00171">
    <property type="entry name" value="Aldedh"/>
    <property type="match status" value="1"/>
</dbReference>
<sequence>MTLDKDLASVQEVRNLVESAKNAQKDYGVLSQSQIDNVVEQVYLATFSNAEGLAKLANEETGFGKWEDKMAKNVLASKSLWESMKDIKTVGFIEEDTVKKVVKIGVPMGVVAGLIPSTNPTSTVIYKTLIALKAGNSIVFSPHPSALKCIMATVNVIKGALAKAGVSRDLVGCISMPTMEATDALMKHRDVSMILATGGSAMVKAAYSSGTPALGVGPGNVPAFIEKTADVEDAIEKIFRSKGFDYGTVCASEQAIVVEKSIEDKVRAEIVKRGGFFLRGEALEKVKRIMEKPNGGMNPDIVGRTAKYIAELANIEIPAGTTLLLSDEKGVGRSFPFSKEKLTQLMAFYTVEDWKEACELCHKLLQNGGLGHTLAIHSNDESIIKKFALEKPVSRFLVNTPSTHGAVGLSTGLAPSFTLGCGTVGGSATSDNVTPLHLINIRWMAYGLEEKKEDKPVCSLESDDSIDIDKICELVVNQLKNLNLN</sequence>
<evidence type="ECO:0000313" key="4">
    <source>
        <dbReference type="Proteomes" id="UP001314903"/>
    </source>
</evidence>
<keyword evidence="1" id="KW-0560">Oxidoreductase</keyword>
<dbReference type="InterPro" id="IPR016162">
    <property type="entry name" value="Ald_DH_N"/>
</dbReference>
<dbReference type="CDD" id="cd07122">
    <property type="entry name" value="ALDH_F20_ACDH"/>
    <property type="match status" value="1"/>
</dbReference>
<protein>
    <submittedName>
        <fullName evidence="3">Acetaldehyde dehydrogenase (Acetylating)</fullName>
    </submittedName>
</protein>
<reference evidence="3 4" key="1">
    <citation type="submission" date="2021-03" db="EMBL/GenBank/DDBJ databases">
        <title>Genomic Encyclopedia of Type Strains, Phase IV (KMG-IV): sequencing the most valuable type-strain genomes for metagenomic binning, comparative biology and taxonomic classification.</title>
        <authorList>
            <person name="Goeker M."/>
        </authorList>
    </citation>
    <scope>NUCLEOTIDE SEQUENCE [LARGE SCALE GENOMIC DNA]</scope>
    <source>
        <strain evidence="3 4">DSM 27512</strain>
    </source>
</reference>
<dbReference type="RefSeq" id="WP_209661222.1">
    <property type="nucleotide sequence ID" value="NZ_JAGGLI010000022.1"/>
</dbReference>
<accession>A0ABS4KK64</accession>
<evidence type="ECO:0000259" key="2">
    <source>
        <dbReference type="Pfam" id="PF00171"/>
    </source>
</evidence>
<dbReference type="InterPro" id="IPR015590">
    <property type="entry name" value="Aldehyde_DH_dom"/>
</dbReference>
<dbReference type="NCBIfam" id="TIGR02518">
    <property type="entry name" value="EutH_ACDH"/>
    <property type="match status" value="1"/>
</dbReference>
<dbReference type="InterPro" id="IPR013357">
    <property type="entry name" value="Acetaldehyde_DH_acetylating"/>
</dbReference>
<dbReference type="Proteomes" id="UP001314903">
    <property type="component" value="Unassembled WGS sequence"/>
</dbReference>
<gene>
    <name evidence="3" type="ORF">J2Z35_001970</name>
</gene>
<comment type="caution">
    <text evidence="3">The sequence shown here is derived from an EMBL/GenBank/DDBJ whole genome shotgun (WGS) entry which is preliminary data.</text>
</comment>
<proteinExistence type="predicted"/>
<dbReference type="Gene3D" id="3.40.309.10">
    <property type="entry name" value="Aldehyde Dehydrogenase, Chain A, domain 2"/>
    <property type="match status" value="1"/>
</dbReference>
<keyword evidence="4" id="KW-1185">Reference proteome</keyword>
<dbReference type="InterPro" id="IPR016163">
    <property type="entry name" value="Ald_DH_C"/>
</dbReference>
<dbReference type="SUPFAM" id="SSF53720">
    <property type="entry name" value="ALDH-like"/>
    <property type="match status" value="1"/>
</dbReference>
<dbReference type="InterPro" id="IPR016161">
    <property type="entry name" value="Ald_DH/histidinol_DH"/>
</dbReference>
<organism evidence="3 4">
    <name type="scientific">Acetoanaerobium pronyense</name>
    <dbReference type="NCBI Taxonomy" id="1482736"/>
    <lineage>
        <taxon>Bacteria</taxon>
        <taxon>Bacillati</taxon>
        <taxon>Bacillota</taxon>
        <taxon>Clostridia</taxon>
        <taxon>Peptostreptococcales</taxon>
        <taxon>Filifactoraceae</taxon>
        <taxon>Acetoanaerobium</taxon>
    </lineage>
</organism>